<dbReference type="Pfam" id="PF18829">
    <property type="entry name" value="Importin_rep_6"/>
    <property type="match status" value="1"/>
</dbReference>
<keyword evidence="4" id="KW-0963">Cytoplasm</keyword>
<comment type="subcellular location">
    <subcellularLocation>
        <location evidence="2">Cytoplasm</location>
    </subcellularLocation>
    <subcellularLocation>
        <location evidence="1">Nucleus</location>
    </subcellularLocation>
</comment>
<dbReference type="Proteomes" id="UP000095009">
    <property type="component" value="Unassembled WGS sequence"/>
</dbReference>
<dbReference type="Pfam" id="PF18808">
    <property type="entry name" value="Importin_rep_4"/>
    <property type="match status" value="1"/>
</dbReference>
<dbReference type="PANTHER" id="PTHR10527">
    <property type="entry name" value="IMPORTIN BETA"/>
    <property type="match status" value="1"/>
</dbReference>
<evidence type="ECO:0000256" key="9">
    <source>
        <dbReference type="SAM" id="MobiDB-lite"/>
    </source>
</evidence>
<dbReference type="InterPro" id="IPR041389">
    <property type="entry name" value="Importin_rep_6"/>
</dbReference>
<evidence type="ECO:0000256" key="4">
    <source>
        <dbReference type="ARBA" id="ARBA00022490"/>
    </source>
</evidence>
<keyword evidence="10" id="KW-0732">Signal</keyword>
<evidence type="ECO:0000313" key="12">
    <source>
        <dbReference type="EMBL" id="ODQ67906.1"/>
    </source>
</evidence>
<evidence type="ECO:0000256" key="5">
    <source>
        <dbReference type="ARBA" id="ARBA00022737"/>
    </source>
</evidence>
<dbReference type="InterPro" id="IPR016024">
    <property type="entry name" value="ARM-type_fold"/>
</dbReference>
<dbReference type="GO" id="GO:0005737">
    <property type="term" value="C:cytoplasm"/>
    <property type="evidence" value="ECO:0007669"/>
    <property type="project" value="UniProtKB-SubCell"/>
</dbReference>
<dbReference type="Pfam" id="PF25574">
    <property type="entry name" value="TPR_IMB1"/>
    <property type="match status" value="1"/>
</dbReference>
<dbReference type="Gene3D" id="1.25.10.10">
    <property type="entry name" value="Leucine-rich Repeat Variant"/>
    <property type="match status" value="1"/>
</dbReference>
<dbReference type="InterPro" id="IPR011989">
    <property type="entry name" value="ARM-like"/>
</dbReference>
<protein>
    <submittedName>
        <fullName evidence="12">Karyopherin functions in nuclear transport of protein</fullName>
    </submittedName>
</protein>
<keyword evidence="5" id="KW-0677">Repeat</keyword>
<feature type="signal peptide" evidence="10">
    <location>
        <begin position="1"/>
        <end position="22"/>
    </location>
</feature>
<keyword evidence="7" id="KW-0539">Nucleus</keyword>
<dbReference type="GO" id="GO:0061608">
    <property type="term" value="F:nuclear import signal receptor activity"/>
    <property type="evidence" value="ECO:0007669"/>
    <property type="project" value="EnsemblFungi"/>
</dbReference>
<dbReference type="PROSITE" id="PS51257">
    <property type="entry name" value="PROKAR_LIPOPROTEIN"/>
    <property type="match status" value="1"/>
</dbReference>
<evidence type="ECO:0000313" key="13">
    <source>
        <dbReference type="Proteomes" id="UP000095009"/>
    </source>
</evidence>
<dbReference type="AlphaFoldDB" id="A0A1E3PR63"/>
<dbReference type="InterPro" id="IPR034085">
    <property type="entry name" value="TOG"/>
</dbReference>
<evidence type="ECO:0000256" key="2">
    <source>
        <dbReference type="ARBA" id="ARBA00004496"/>
    </source>
</evidence>
<evidence type="ECO:0000256" key="3">
    <source>
        <dbReference type="ARBA" id="ARBA00022448"/>
    </source>
</evidence>
<keyword evidence="13" id="KW-1185">Reference proteome</keyword>
<accession>A0A1E3PR63</accession>
<evidence type="ECO:0000256" key="1">
    <source>
        <dbReference type="ARBA" id="ARBA00004123"/>
    </source>
</evidence>
<sequence>MKNAYSFSLSLILVSCAMSVLPQEVTTSLVQLLVNLISSDNAIRSPAEESLNSHWISGEAQNLELLLVGLSEQSVIGESNMIRAFAAVLFRRIATKQPEDSTDVTSRIIDNISENAQAQIKTIYLQGFGSEQTNDVRHKIADSISEIAKAPKPQCWPELLPILFHGSSSPNPSIRESSFRIFAAVPNIITSDYLHNIVTVFETGFGDTEEDVRIATVSAFTNFFATLDKTSWPTLRPLLSNLLNVLPTLNTEEKSDQLASTLESVIELAGLAPKMFKPVFKDFIDFCITVTKNKDMDSTARLSALELLTTFAEEAPNMCKKEPTYAEQMVMQCLAMMTEVGEDDDDGSEWNNEDEINNSDDNDEEAVAARQSLDRLSLRLSGEVMLPPLFQWLPRMIGSENWREKHAALMAISSIAEGCRDLMIPELDKVLDMVIPLLNDPHSRVQWACCNALGQMSTDFANEIQNQFGPRILPALIPKLSNSSTFRVQSHAAAALVNFSESATNEILEPYLDGLLSNLLSLLQSPKRYVQEQVLTTIAIIAEAAKYKFSKYYDTMMPQLFNVLATDTGKEYRLLKAKSIECATLIALAVGKEQFAPHCQQLVQLLANIQTNATDDDDPCQTYLVHGWGRLCKLIGRDFLPYLSGVMPPLLEAAKVKPDLTLIEDEAEVENLEQQEGWEVIPLKGKHIGIHTASLDDKANAIELLSVYAAELGGDFYPYVREIVTEITVPSIAFFFHDGVRFSAAQAVPHLLNAAKAANPNDPTKVLELWSPIVAKLFDVLSIEPMVELLAVYYSALYQGIEIIGPNALSSDSMELFIKTLNNNLKDYIERVSFRNNENDEYTEETDGDEAEAVDEDLVSEMNKAIHSVFKSMRSKFLPYFDNIIPALSSFLNEDNVDARHWALCVVDDCIEFTGPESFKYQEIFLPKLVGALVDSDPAIRQAAAYGIGIAAQHGGQAYAQATVGSLETLFNVCNVPDSRSDDNVHVTENASCAISKILRTNGPLIGENLNPAIAEWIKTLPIVNDDEAAPYAYVFLANLMDEKHPAVMNQIPKVFESVVQALQYDAIRGKNAEGVVASTKGLLASVAPEQVITMAQGFSVELQQVVKKWFQ</sequence>
<evidence type="ECO:0000256" key="10">
    <source>
        <dbReference type="SAM" id="SignalP"/>
    </source>
</evidence>
<dbReference type="GO" id="GO:0006606">
    <property type="term" value="P:protein import into nucleus"/>
    <property type="evidence" value="ECO:0007669"/>
    <property type="project" value="EnsemblFungi"/>
</dbReference>
<dbReference type="EMBL" id="KV454406">
    <property type="protein sequence ID" value="ODQ67906.1"/>
    <property type="molecule type" value="Genomic_DNA"/>
</dbReference>
<dbReference type="InterPro" id="IPR040122">
    <property type="entry name" value="Importin_beta"/>
</dbReference>
<feature type="region of interest" description="Disordered" evidence="9">
    <location>
        <begin position="342"/>
        <end position="364"/>
    </location>
</feature>
<evidence type="ECO:0000256" key="8">
    <source>
        <dbReference type="SAM" id="Coils"/>
    </source>
</evidence>
<evidence type="ECO:0000256" key="7">
    <source>
        <dbReference type="ARBA" id="ARBA00023242"/>
    </source>
</evidence>
<dbReference type="InterPro" id="IPR058584">
    <property type="entry name" value="IMB1_TNPO1-like_TPR"/>
</dbReference>
<keyword evidence="6" id="KW-0653">Protein transport</keyword>
<evidence type="ECO:0000259" key="11">
    <source>
        <dbReference type="SMART" id="SM01349"/>
    </source>
</evidence>
<proteinExistence type="predicted"/>
<dbReference type="SMART" id="SM01349">
    <property type="entry name" value="TOG"/>
    <property type="match status" value="1"/>
</dbReference>
<reference evidence="12 13" key="1">
    <citation type="journal article" date="2016" name="Proc. Natl. Acad. Sci. U.S.A.">
        <title>Comparative genomics of biotechnologically important yeasts.</title>
        <authorList>
            <person name="Riley R."/>
            <person name="Haridas S."/>
            <person name="Wolfe K.H."/>
            <person name="Lopes M.R."/>
            <person name="Hittinger C.T."/>
            <person name="Goeker M."/>
            <person name="Salamov A.A."/>
            <person name="Wisecaver J.H."/>
            <person name="Long T.M."/>
            <person name="Calvey C.H."/>
            <person name="Aerts A.L."/>
            <person name="Barry K.W."/>
            <person name="Choi C."/>
            <person name="Clum A."/>
            <person name="Coughlan A.Y."/>
            <person name="Deshpande S."/>
            <person name="Douglass A.P."/>
            <person name="Hanson S.J."/>
            <person name="Klenk H.-P."/>
            <person name="LaButti K.M."/>
            <person name="Lapidus A."/>
            <person name="Lindquist E.A."/>
            <person name="Lipzen A.M."/>
            <person name="Meier-Kolthoff J.P."/>
            <person name="Ohm R.A."/>
            <person name="Otillar R.P."/>
            <person name="Pangilinan J.L."/>
            <person name="Peng Y."/>
            <person name="Rokas A."/>
            <person name="Rosa C.A."/>
            <person name="Scheuner C."/>
            <person name="Sibirny A.A."/>
            <person name="Slot J.C."/>
            <person name="Stielow J.B."/>
            <person name="Sun H."/>
            <person name="Kurtzman C.P."/>
            <person name="Blackwell M."/>
            <person name="Grigoriev I.V."/>
            <person name="Jeffries T.W."/>
        </authorList>
    </citation>
    <scope>NUCLEOTIDE SEQUENCE [LARGE SCALE GENOMIC DNA]</scope>
    <source>
        <strain evidence="12 13">DSM 6958</strain>
    </source>
</reference>
<feature type="chain" id="PRO_5009133954" evidence="10">
    <location>
        <begin position="23"/>
        <end position="1112"/>
    </location>
</feature>
<dbReference type="Pfam" id="PF13513">
    <property type="entry name" value="HEAT_EZ"/>
    <property type="match status" value="1"/>
</dbReference>
<organism evidence="12 13">
    <name type="scientific">Nadsonia fulvescens var. elongata DSM 6958</name>
    <dbReference type="NCBI Taxonomy" id="857566"/>
    <lineage>
        <taxon>Eukaryota</taxon>
        <taxon>Fungi</taxon>
        <taxon>Dikarya</taxon>
        <taxon>Ascomycota</taxon>
        <taxon>Saccharomycotina</taxon>
        <taxon>Dipodascomycetes</taxon>
        <taxon>Dipodascales</taxon>
        <taxon>Dipodascales incertae sedis</taxon>
        <taxon>Nadsonia</taxon>
    </lineage>
</organism>
<dbReference type="InterPro" id="IPR041653">
    <property type="entry name" value="Importin_rep_4"/>
</dbReference>
<feature type="coiled-coil region" evidence="8">
    <location>
        <begin position="818"/>
        <end position="845"/>
    </location>
</feature>
<dbReference type="Pfam" id="PF25780">
    <property type="entry name" value="TPR_IPO5"/>
    <property type="match status" value="1"/>
</dbReference>
<keyword evidence="8" id="KW-0175">Coiled coil</keyword>
<gene>
    <name evidence="12" type="ORF">NADFUDRAFT_63406</name>
</gene>
<name>A0A1E3PR63_9ASCO</name>
<dbReference type="STRING" id="857566.A0A1E3PR63"/>
<dbReference type="InterPro" id="IPR057672">
    <property type="entry name" value="TPR_IPO4/5"/>
</dbReference>
<dbReference type="InterPro" id="IPR040928">
    <property type="entry name" value="Importin_rep_5"/>
</dbReference>
<keyword evidence="3" id="KW-0813">Transport</keyword>
<dbReference type="Pfam" id="PF18816">
    <property type="entry name" value="Importin_rep_5"/>
    <property type="match status" value="1"/>
</dbReference>
<dbReference type="SUPFAM" id="SSF48371">
    <property type="entry name" value="ARM repeat"/>
    <property type="match status" value="1"/>
</dbReference>
<dbReference type="GO" id="GO:0034399">
    <property type="term" value="C:nuclear periphery"/>
    <property type="evidence" value="ECO:0007669"/>
    <property type="project" value="EnsemblFungi"/>
</dbReference>
<dbReference type="OrthoDB" id="543373at2759"/>
<feature type="domain" description="TOG" evidence="11">
    <location>
        <begin position="379"/>
        <end position="615"/>
    </location>
</feature>
<evidence type="ECO:0000256" key="6">
    <source>
        <dbReference type="ARBA" id="ARBA00022927"/>
    </source>
</evidence>